<dbReference type="CDD" id="cd17768">
    <property type="entry name" value="adenosylhopane_nucleosidase_HpnG-like"/>
    <property type="match status" value="1"/>
</dbReference>
<evidence type="ECO:0000313" key="3">
    <source>
        <dbReference type="Proteomes" id="UP000198814"/>
    </source>
</evidence>
<sequence>MQNSFQYDAGALLCLDKGGFQLKIIGVVTALKSEASCLVDKRFPLYQVVDIGDRTSLCLSSIGSSAARGAALKLCGQNINALVSFGVAAALDDKLIPGDLVLPEAIMMDGEVLPVDMEWRDRLHGIMSKHVTVTSGVLTSCEAPLTTRAQKLALGEATGACAADMESAAVAKVAADAGISFLAIRAIVDPLEFSPPEALMGAVYPDGSVDAIQLIKLVLNRSVSIVTLIHLALGMHVARYALTEVVQKTGLTFASDYMPYRDAELSESRSVNNE</sequence>
<dbReference type="GO" id="GO:0005829">
    <property type="term" value="C:cytosol"/>
    <property type="evidence" value="ECO:0007669"/>
    <property type="project" value="TreeGrafter"/>
</dbReference>
<dbReference type="NCBIfam" id="TIGR03468">
    <property type="entry name" value="HpnG"/>
    <property type="match status" value="1"/>
</dbReference>
<dbReference type="STRING" id="42354.SAMN05216333_11279"/>
<dbReference type="GO" id="GO:0008930">
    <property type="term" value="F:methylthioadenosine nucleosidase activity"/>
    <property type="evidence" value="ECO:0007669"/>
    <property type="project" value="TreeGrafter"/>
</dbReference>
<dbReference type="GO" id="GO:0008782">
    <property type="term" value="F:adenosylhomocysteine nucleosidase activity"/>
    <property type="evidence" value="ECO:0007669"/>
    <property type="project" value="TreeGrafter"/>
</dbReference>
<name>A0A1H8QRQ8_9PROT</name>
<dbReference type="InterPro" id="IPR000845">
    <property type="entry name" value="Nucleoside_phosphorylase_d"/>
</dbReference>
<keyword evidence="3" id="KW-1185">Reference proteome</keyword>
<dbReference type="PANTHER" id="PTHR46832">
    <property type="entry name" value="5'-METHYLTHIOADENOSINE/S-ADENOSYLHOMOCYSTEINE NUCLEOSIDASE"/>
    <property type="match status" value="1"/>
</dbReference>
<dbReference type="Gene3D" id="3.40.50.1580">
    <property type="entry name" value="Nucleoside phosphorylase domain"/>
    <property type="match status" value="1"/>
</dbReference>
<reference evidence="3" key="1">
    <citation type="submission" date="2016-10" db="EMBL/GenBank/DDBJ databases">
        <authorList>
            <person name="Varghese N."/>
            <person name="Submissions S."/>
        </authorList>
    </citation>
    <scope>NUCLEOTIDE SEQUENCE [LARGE SCALE GENOMIC DNA]</scope>
    <source>
        <strain evidence="3">Nm76</strain>
    </source>
</reference>
<organism evidence="2 3">
    <name type="scientific">Nitrosomonas oligotropha</name>
    <dbReference type="NCBI Taxonomy" id="42354"/>
    <lineage>
        <taxon>Bacteria</taxon>
        <taxon>Pseudomonadati</taxon>
        <taxon>Pseudomonadota</taxon>
        <taxon>Betaproteobacteria</taxon>
        <taxon>Nitrosomonadales</taxon>
        <taxon>Nitrosomonadaceae</taxon>
        <taxon>Nitrosomonas</taxon>
    </lineage>
</organism>
<dbReference type="RefSeq" id="WP_256206206.1">
    <property type="nucleotide sequence ID" value="NZ_FNOE01000012.1"/>
</dbReference>
<gene>
    <name evidence="2" type="ORF">SAMN05216333_11279</name>
</gene>
<feature type="domain" description="Nucleoside phosphorylase" evidence="1">
    <location>
        <begin position="52"/>
        <end position="193"/>
    </location>
</feature>
<proteinExistence type="predicted"/>
<dbReference type="AlphaFoldDB" id="A0A1H8QRQ8"/>
<dbReference type="GO" id="GO:0019284">
    <property type="term" value="P:L-methionine salvage from S-adenosylmethionine"/>
    <property type="evidence" value="ECO:0007669"/>
    <property type="project" value="TreeGrafter"/>
</dbReference>
<evidence type="ECO:0000259" key="1">
    <source>
        <dbReference type="Pfam" id="PF01048"/>
    </source>
</evidence>
<dbReference type="Pfam" id="PF01048">
    <property type="entry name" value="PNP_UDP_1"/>
    <property type="match status" value="1"/>
</dbReference>
<dbReference type="GO" id="GO:0009116">
    <property type="term" value="P:nucleoside metabolic process"/>
    <property type="evidence" value="ECO:0007669"/>
    <property type="project" value="InterPro"/>
</dbReference>
<protein>
    <submittedName>
        <fullName evidence="2">Hopanoid-associated phosphorylase</fullName>
    </submittedName>
</protein>
<dbReference type="InterPro" id="IPR035994">
    <property type="entry name" value="Nucleoside_phosphorylase_sf"/>
</dbReference>
<dbReference type="Proteomes" id="UP000198814">
    <property type="component" value="Unassembled WGS sequence"/>
</dbReference>
<accession>A0A1H8QRQ8</accession>
<dbReference type="EMBL" id="FODO01000012">
    <property type="protein sequence ID" value="SEO56895.1"/>
    <property type="molecule type" value="Genomic_DNA"/>
</dbReference>
<dbReference type="SUPFAM" id="SSF53167">
    <property type="entry name" value="Purine and uridine phosphorylases"/>
    <property type="match status" value="1"/>
</dbReference>
<dbReference type="PANTHER" id="PTHR46832:SF1">
    <property type="entry name" value="5'-METHYLTHIOADENOSINE_S-ADENOSYLHOMOCYSTEINE NUCLEOSIDASE"/>
    <property type="match status" value="1"/>
</dbReference>
<evidence type="ECO:0000313" key="2">
    <source>
        <dbReference type="EMBL" id="SEO56895.1"/>
    </source>
</evidence>
<dbReference type="InterPro" id="IPR017831">
    <property type="entry name" value="Hopanoid-assoc_phosphoryl_HpnG"/>
</dbReference>